<organism evidence="1 2">
    <name type="scientific">Bionectria ochroleuca</name>
    <name type="common">Gliocladium roseum</name>
    <dbReference type="NCBI Taxonomy" id="29856"/>
    <lineage>
        <taxon>Eukaryota</taxon>
        <taxon>Fungi</taxon>
        <taxon>Dikarya</taxon>
        <taxon>Ascomycota</taxon>
        <taxon>Pezizomycotina</taxon>
        <taxon>Sordariomycetes</taxon>
        <taxon>Hypocreomycetidae</taxon>
        <taxon>Hypocreales</taxon>
        <taxon>Bionectriaceae</taxon>
        <taxon>Clonostachys</taxon>
    </lineage>
</organism>
<sequence length="281" mass="31680">MSSSRRKQSITLSAMPQLLEARVSDDDWTGMTDAASRRRRQTRLNTRAYRRRKAEQAASKAMKMETPAIKMDTIPCWDEENQKVALLPAAVAKAINAPVIPKGRLNSRLLFPLSSDHLITLIQVNTLRAIMTNGHILEEVIPETRYDCTGGALQVLPNLRNIQQVPESLLPTRCQSLVPHGAWIDCLPHPAWRDNFIRAIGTFDEMDLASDIAGWLSKGTGTIEPGMRGLIVWSPPWHHTGWEVSEGFMEKWGWSVRGCEEVLEATNKWREVRGEPPLKVE</sequence>
<reference evidence="1" key="1">
    <citation type="submission" date="2020-10" db="EMBL/GenBank/DDBJ databases">
        <title>High-Quality Genome Resource of Clonostachys rosea strain S41 by Oxford Nanopore Long-Read Sequencing.</title>
        <authorList>
            <person name="Wang H."/>
        </authorList>
    </citation>
    <scope>NUCLEOTIDE SEQUENCE</scope>
    <source>
        <strain evidence="1">S41</strain>
    </source>
</reference>
<dbReference type="AlphaFoldDB" id="A0A8H7NBF8"/>
<proteinExistence type="predicted"/>
<dbReference type="Pfam" id="PF11905">
    <property type="entry name" value="DUF3425"/>
    <property type="match status" value="1"/>
</dbReference>
<dbReference type="InterPro" id="IPR021833">
    <property type="entry name" value="DUF3425"/>
</dbReference>
<evidence type="ECO:0000313" key="1">
    <source>
        <dbReference type="EMBL" id="KAF9752548.1"/>
    </source>
</evidence>
<gene>
    <name evidence="1" type="ORF">IM811_014342</name>
</gene>
<evidence type="ECO:0000313" key="2">
    <source>
        <dbReference type="Proteomes" id="UP000616885"/>
    </source>
</evidence>
<dbReference type="PANTHER" id="PTHR38116:SF1">
    <property type="entry name" value="BZIP DOMAIN-CONTAINING PROTEIN"/>
    <property type="match status" value="1"/>
</dbReference>
<name>A0A8H7NBF8_BIOOC</name>
<accession>A0A8H7NBF8</accession>
<dbReference type="EMBL" id="JADCTT010000005">
    <property type="protein sequence ID" value="KAF9752548.1"/>
    <property type="molecule type" value="Genomic_DNA"/>
</dbReference>
<dbReference type="PANTHER" id="PTHR38116">
    <property type="entry name" value="CHROMOSOME 7, WHOLE GENOME SHOTGUN SEQUENCE"/>
    <property type="match status" value="1"/>
</dbReference>
<comment type="caution">
    <text evidence="1">The sequence shown here is derived from an EMBL/GenBank/DDBJ whole genome shotgun (WGS) entry which is preliminary data.</text>
</comment>
<protein>
    <recommendedName>
        <fullName evidence="3">BZIP domain-containing protein</fullName>
    </recommendedName>
</protein>
<dbReference type="Proteomes" id="UP000616885">
    <property type="component" value="Unassembled WGS sequence"/>
</dbReference>
<evidence type="ECO:0008006" key="3">
    <source>
        <dbReference type="Google" id="ProtNLM"/>
    </source>
</evidence>